<dbReference type="SMART" id="SM00452">
    <property type="entry name" value="STI"/>
    <property type="match status" value="1"/>
</dbReference>
<keyword evidence="3" id="KW-1185">Reference proteome</keyword>
<evidence type="ECO:0000256" key="1">
    <source>
        <dbReference type="SAM" id="SignalP"/>
    </source>
</evidence>
<feature type="chain" id="PRO_5032503333" description="Miraculin" evidence="1">
    <location>
        <begin position="24"/>
        <end position="205"/>
    </location>
</feature>
<proteinExistence type="predicted"/>
<protein>
    <recommendedName>
        <fullName evidence="4">Miraculin</fullName>
    </recommendedName>
</protein>
<evidence type="ECO:0008006" key="4">
    <source>
        <dbReference type="Google" id="ProtNLM"/>
    </source>
</evidence>
<dbReference type="InterPro" id="IPR002160">
    <property type="entry name" value="Prot_inh_Kunz-lg"/>
</dbReference>
<dbReference type="PANTHER" id="PTHR33107:SF5">
    <property type="entry name" value="KUNITZ TRYPSIN INHIBITOR 5"/>
    <property type="match status" value="1"/>
</dbReference>
<dbReference type="InterPro" id="IPR011065">
    <property type="entry name" value="Kunitz_inhibitor_STI-like_sf"/>
</dbReference>
<comment type="caution">
    <text evidence="2">The sequence shown here is derived from an EMBL/GenBank/DDBJ whole genome shotgun (WGS) entry which is preliminary data.</text>
</comment>
<evidence type="ECO:0000313" key="3">
    <source>
        <dbReference type="Proteomes" id="UP000652761"/>
    </source>
</evidence>
<keyword evidence="1" id="KW-0732">Signal</keyword>
<dbReference type="AlphaFoldDB" id="A0A843UE96"/>
<sequence>MEKPVLRFLTLLLLSSALASAAARSTGPPAVHDVAGKPLRRGAKYYILPVIRGRGGGLTLAGRNRTCPLNVAQEGLEVANGLPLTFRPVNPKETAVRLSTDLNVELAAATICVQSTLWKLGDVDEATGRRYVATGGVAGRPGPATLSNWFKIEEEGRDYKLVFCPSVCRFCKVVCGDVGVFYEDGRRWLGLSEVPFPVLFKKARA</sequence>
<dbReference type="Proteomes" id="UP000652761">
    <property type="component" value="Unassembled WGS sequence"/>
</dbReference>
<dbReference type="EMBL" id="NMUH01000594">
    <property type="protein sequence ID" value="MQL81878.1"/>
    <property type="molecule type" value="Genomic_DNA"/>
</dbReference>
<dbReference type="OrthoDB" id="1918435at2759"/>
<feature type="signal peptide" evidence="1">
    <location>
        <begin position="1"/>
        <end position="23"/>
    </location>
</feature>
<organism evidence="2 3">
    <name type="scientific">Colocasia esculenta</name>
    <name type="common">Wild taro</name>
    <name type="synonym">Arum esculentum</name>
    <dbReference type="NCBI Taxonomy" id="4460"/>
    <lineage>
        <taxon>Eukaryota</taxon>
        <taxon>Viridiplantae</taxon>
        <taxon>Streptophyta</taxon>
        <taxon>Embryophyta</taxon>
        <taxon>Tracheophyta</taxon>
        <taxon>Spermatophyta</taxon>
        <taxon>Magnoliopsida</taxon>
        <taxon>Liliopsida</taxon>
        <taxon>Araceae</taxon>
        <taxon>Aroideae</taxon>
        <taxon>Colocasieae</taxon>
        <taxon>Colocasia</taxon>
    </lineage>
</organism>
<gene>
    <name evidence="2" type="ORF">Taro_014341</name>
</gene>
<dbReference type="Pfam" id="PF00197">
    <property type="entry name" value="Kunitz_legume"/>
    <property type="match status" value="1"/>
</dbReference>
<accession>A0A843UE96</accession>
<dbReference type="SUPFAM" id="SSF50386">
    <property type="entry name" value="STI-like"/>
    <property type="match status" value="1"/>
</dbReference>
<dbReference type="CDD" id="cd23375">
    <property type="entry name" value="beta-trefoil_STI_VvMLP-like"/>
    <property type="match status" value="1"/>
</dbReference>
<reference evidence="2" key="1">
    <citation type="submission" date="2017-07" db="EMBL/GenBank/DDBJ databases">
        <title>Taro Niue Genome Assembly and Annotation.</title>
        <authorList>
            <person name="Atibalentja N."/>
            <person name="Keating K."/>
            <person name="Fields C.J."/>
        </authorList>
    </citation>
    <scope>NUCLEOTIDE SEQUENCE</scope>
    <source>
        <strain evidence="2">Niue_2</strain>
        <tissue evidence="2">Leaf</tissue>
    </source>
</reference>
<dbReference type="Gene3D" id="2.80.10.50">
    <property type="match status" value="1"/>
</dbReference>
<dbReference type="PRINTS" id="PR00291">
    <property type="entry name" value="KUNITZINHBTR"/>
</dbReference>
<name>A0A843UE96_COLES</name>
<evidence type="ECO:0000313" key="2">
    <source>
        <dbReference type="EMBL" id="MQL81878.1"/>
    </source>
</evidence>
<dbReference type="PANTHER" id="PTHR33107">
    <property type="entry name" value="KUNITZ TRYPSIN INHIBITOR 2"/>
    <property type="match status" value="1"/>
</dbReference>
<dbReference type="GO" id="GO:0004866">
    <property type="term" value="F:endopeptidase inhibitor activity"/>
    <property type="evidence" value="ECO:0007669"/>
    <property type="project" value="InterPro"/>
</dbReference>